<organism evidence="15 16">
    <name type="scientific">Phenylobacterium terrae</name>
    <dbReference type="NCBI Taxonomy" id="2665495"/>
    <lineage>
        <taxon>Bacteria</taxon>
        <taxon>Pseudomonadati</taxon>
        <taxon>Pseudomonadota</taxon>
        <taxon>Alphaproteobacteria</taxon>
        <taxon>Caulobacterales</taxon>
        <taxon>Caulobacteraceae</taxon>
        <taxon>Phenylobacterium</taxon>
    </lineage>
</organism>
<dbReference type="InterPro" id="IPR033136">
    <property type="entry name" value="DNA_ligase_CS"/>
</dbReference>
<dbReference type="Gene3D" id="3.40.50.10190">
    <property type="entry name" value="BRCT domain"/>
    <property type="match status" value="1"/>
</dbReference>
<dbReference type="PROSITE" id="PS50172">
    <property type="entry name" value="BRCT"/>
    <property type="match status" value="1"/>
</dbReference>
<dbReference type="Pfam" id="PF03120">
    <property type="entry name" value="OB_DNA_ligase"/>
    <property type="match status" value="1"/>
</dbReference>
<dbReference type="InterPro" id="IPR036420">
    <property type="entry name" value="BRCT_dom_sf"/>
</dbReference>
<evidence type="ECO:0000256" key="3">
    <source>
        <dbReference type="ARBA" id="ARBA00022705"/>
    </source>
</evidence>
<keyword evidence="8 12" id="KW-0520">NAD</keyword>
<name>A0ABW4N7H8_9CAUL</name>
<dbReference type="HAMAP" id="MF_01588">
    <property type="entry name" value="DNA_ligase_A"/>
    <property type="match status" value="1"/>
</dbReference>
<gene>
    <name evidence="12 15" type="primary">ligA</name>
    <name evidence="15" type="ORF">ACFSC0_20705</name>
</gene>
<dbReference type="InterPro" id="IPR013840">
    <property type="entry name" value="DNAligase_N"/>
</dbReference>
<evidence type="ECO:0000256" key="4">
    <source>
        <dbReference type="ARBA" id="ARBA00022723"/>
    </source>
</evidence>
<dbReference type="RefSeq" id="WP_377283405.1">
    <property type="nucleotide sequence ID" value="NZ_JBHRSI010000009.1"/>
</dbReference>
<comment type="function">
    <text evidence="1 12">DNA ligase that catalyzes the formation of phosphodiester linkages between 5'-phosphoryl and 3'-hydroxyl groups in double-stranded DNA using NAD as a coenzyme and as the energy source for the reaction. It is essential for DNA replication and repair of damaged DNA.</text>
</comment>
<dbReference type="InterPro" id="IPR001679">
    <property type="entry name" value="DNA_ligase"/>
</dbReference>
<dbReference type="SUPFAM" id="SSF50249">
    <property type="entry name" value="Nucleic acid-binding proteins"/>
    <property type="match status" value="1"/>
</dbReference>
<dbReference type="Gene3D" id="1.10.287.610">
    <property type="entry name" value="Helix hairpin bin"/>
    <property type="match status" value="1"/>
</dbReference>
<dbReference type="Proteomes" id="UP001597237">
    <property type="component" value="Unassembled WGS sequence"/>
</dbReference>
<dbReference type="PANTHER" id="PTHR23389:SF9">
    <property type="entry name" value="DNA LIGASE"/>
    <property type="match status" value="1"/>
</dbReference>
<evidence type="ECO:0000256" key="6">
    <source>
        <dbReference type="ARBA" id="ARBA00022833"/>
    </source>
</evidence>
<dbReference type="InterPro" id="IPR018239">
    <property type="entry name" value="DNA_ligase_AS"/>
</dbReference>
<feature type="binding site" evidence="12">
    <location>
        <position position="446"/>
    </location>
    <ligand>
        <name>Zn(2+)</name>
        <dbReference type="ChEBI" id="CHEBI:29105"/>
    </ligand>
</feature>
<dbReference type="SUPFAM" id="SSF52113">
    <property type="entry name" value="BRCT domain"/>
    <property type="match status" value="1"/>
</dbReference>
<evidence type="ECO:0000256" key="1">
    <source>
        <dbReference type="ARBA" id="ARBA00004067"/>
    </source>
</evidence>
<keyword evidence="10 12" id="KW-0464">Manganese</keyword>
<feature type="binding site" evidence="12">
    <location>
        <position position="145"/>
    </location>
    <ligand>
        <name>NAD(+)</name>
        <dbReference type="ChEBI" id="CHEBI:57540"/>
    </ligand>
</feature>
<keyword evidence="9 12" id="KW-0234">DNA repair</keyword>
<comment type="similarity">
    <text evidence="12">Belongs to the NAD-dependent DNA ligase family. LigA subfamily.</text>
</comment>
<feature type="binding site" evidence="12">
    <location>
        <begin position="40"/>
        <end position="44"/>
    </location>
    <ligand>
        <name>NAD(+)</name>
        <dbReference type="ChEBI" id="CHEBI:57540"/>
    </ligand>
</feature>
<evidence type="ECO:0000256" key="11">
    <source>
        <dbReference type="ARBA" id="ARBA00034005"/>
    </source>
</evidence>
<dbReference type="NCBIfam" id="TIGR00575">
    <property type="entry name" value="dnlj"/>
    <property type="match status" value="1"/>
</dbReference>
<evidence type="ECO:0000256" key="5">
    <source>
        <dbReference type="ARBA" id="ARBA00022763"/>
    </source>
</evidence>
<dbReference type="InterPro" id="IPR013839">
    <property type="entry name" value="DNAligase_adenylation"/>
</dbReference>
<dbReference type="Pfam" id="PF00533">
    <property type="entry name" value="BRCT"/>
    <property type="match status" value="1"/>
</dbReference>
<evidence type="ECO:0000256" key="2">
    <source>
        <dbReference type="ARBA" id="ARBA00022598"/>
    </source>
</evidence>
<comment type="catalytic activity">
    <reaction evidence="11 12 13">
        <text>NAD(+) + (deoxyribonucleotide)n-3'-hydroxyl + 5'-phospho-(deoxyribonucleotide)m = (deoxyribonucleotide)n+m + AMP + beta-nicotinamide D-nucleotide.</text>
        <dbReference type="EC" id="6.5.1.2"/>
    </reaction>
</comment>
<dbReference type="Gene3D" id="1.10.150.20">
    <property type="entry name" value="5' to 3' exonuclease, C-terminal subdomain"/>
    <property type="match status" value="2"/>
</dbReference>
<keyword evidence="3 12" id="KW-0235">DNA replication</keyword>
<sequence length="698" mass="76269">MKPVSDLTEAEAALELTRLADEIAAHDIRYFQDDAPTISDAEYDALKRRNAEIEAAFPHLVRENSPSLRVGAARAEQFSPVEHGVPMLSLDNAFSDEEALEFEARVRRFLRLGEEKVFFTAEPKIDGLSASLRYERGVFVQGATRGDGRVGEDVTANLSTLKEIPKRLSGSGWPDVIEIRGEVYLGHEEFAALNSAAEAAGQRTYANPRNAAAGSLRQIDPKITAARPLRFFAYAWGYVSAPFAQTQWEALQLLKAWGFCVTPETRCVEGAEGLLAAYREMEAVRPKLGYDIDGVVYKVDRLDWQQRLGFVSRSPRWAIARKFPAEQARTVLEAIDIQVGRTGALTPVARLKPVTVGGVVVVNATLHNADEIARKDVRIGDTVILQRAGDVIPQILGAVPEERPAGAEPYEFPSHCPCPLHTPVARETTASGAETVVRRCTGEFACPFQKLAHLRHFVSRRAFDVEGLGEKQLIAFSERGWISEPADIFRLAKDEEKLAELRAADGYGETSVRNLVAGIEARRTISLDRFIYGLGIRHIGETTAVVMARGYGSAQHFLEAMDKVAERDPAAMEELDAMDQIGSAVIEAAASYFAEDHNRRAVQNLFAELTVLDAEKPKNDTAVAGKTVVFTGSLEKMTREEAKAQAESLGAKVASSVSKKTDLVVAGPGAGSKLKTATELGIQVLTEDEWLALVAGDR</sequence>
<keyword evidence="4 12" id="KW-0479">Metal-binding</keyword>
<dbReference type="GO" id="GO:0003911">
    <property type="term" value="F:DNA ligase (NAD+) activity"/>
    <property type="evidence" value="ECO:0007669"/>
    <property type="project" value="UniProtKB-EC"/>
</dbReference>
<keyword evidence="2 12" id="KW-0436">Ligase</keyword>
<reference evidence="16" key="1">
    <citation type="journal article" date="2019" name="Int. J. Syst. Evol. Microbiol.">
        <title>The Global Catalogue of Microorganisms (GCM) 10K type strain sequencing project: providing services to taxonomists for standard genome sequencing and annotation.</title>
        <authorList>
            <consortium name="The Broad Institute Genomics Platform"/>
            <consortium name="The Broad Institute Genome Sequencing Center for Infectious Disease"/>
            <person name="Wu L."/>
            <person name="Ma J."/>
        </authorList>
    </citation>
    <scope>NUCLEOTIDE SEQUENCE [LARGE SCALE GENOMIC DNA]</scope>
    <source>
        <strain evidence="16">DFY28</strain>
    </source>
</reference>
<evidence type="ECO:0000256" key="9">
    <source>
        <dbReference type="ARBA" id="ARBA00023204"/>
    </source>
</evidence>
<feature type="binding site" evidence="12">
    <location>
        <position position="322"/>
    </location>
    <ligand>
        <name>NAD(+)</name>
        <dbReference type="ChEBI" id="CHEBI:57540"/>
    </ligand>
</feature>
<dbReference type="Gene3D" id="2.40.50.140">
    <property type="entry name" value="Nucleic acid-binding proteins"/>
    <property type="match status" value="1"/>
</dbReference>
<evidence type="ECO:0000313" key="16">
    <source>
        <dbReference type="Proteomes" id="UP001597237"/>
    </source>
</evidence>
<dbReference type="SUPFAM" id="SSF47781">
    <property type="entry name" value="RuvA domain 2-like"/>
    <property type="match status" value="1"/>
</dbReference>
<dbReference type="SMART" id="SM00532">
    <property type="entry name" value="LIGANc"/>
    <property type="match status" value="1"/>
</dbReference>
<feature type="binding site" evidence="12">
    <location>
        <position position="416"/>
    </location>
    <ligand>
        <name>Zn(2+)</name>
        <dbReference type="ChEBI" id="CHEBI:29105"/>
    </ligand>
</feature>
<evidence type="ECO:0000256" key="7">
    <source>
        <dbReference type="ARBA" id="ARBA00022842"/>
    </source>
</evidence>
<dbReference type="Pfam" id="PF01653">
    <property type="entry name" value="DNA_ligase_aden"/>
    <property type="match status" value="1"/>
</dbReference>
<evidence type="ECO:0000259" key="14">
    <source>
        <dbReference type="PROSITE" id="PS50172"/>
    </source>
</evidence>
<keyword evidence="7 12" id="KW-0460">Magnesium</keyword>
<dbReference type="InterPro" id="IPR010994">
    <property type="entry name" value="RuvA_2-like"/>
</dbReference>
<feature type="active site" description="N6-AMP-lysine intermediate" evidence="12">
    <location>
        <position position="124"/>
    </location>
</feature>
<evidence type="ECO:0000256" key="12">
    <source>
        <dbReference type="HAMAP-Rule" id="MF_01588"/>
    </source>
</evidence>
<dbReference type="EMBL" id="JBHUEY010000012">
    <property type="protein sequence ID" value="MFD1785826.1"/>
    <property type="molecule type" value="Genomic_DNA"/>
</dbReference>
<feature type="binding site" evidence="12">
    <location>
        <begin position="89"/>
        <end position="90"/>
    </location>
    <ligand>
        <name>NAD(+)</name>
        <dbReference type="ChEBI" id="CHEBI:57540"/>
    </ligand>
</feature>
<dbReference type="SUPFAM" id="SSF56091">
    <property type="entry name" value="DNA ligase/mRNA capping enzyme, catalytic domain"/>
    <property type="match status" value="1"/>
</dbReference>
<accession>A0ABW4N7H8</accession>
<keyword evidence="5 12" id="KW-0227">DNA damage</keyword>
<dbReference type="InterPro" id="IPR012340">
    <property type="entry name" value="NA-bd_OB-fold"/>
</dbReference>
<feature type="binding site" evidence="12">
    <location>
        <position position="418"/>
    </location>
    <ligand>
        <name>Zn(2+)</name>
        <dbReference type="ChEBI" id="CHEBI:29105"/>
    </ligand>
</feature>
<dbReference type="Pfam" id="PF12826">
    <property type="entry name" value="HHH_2"/>
    <property type="match status" value="1"/>
</dbReference>
<proteinExistence type="inferred from homology"/>
<evidence type="ECO:0000256" key="8">
    <source>
        <dbReference type="ARBA" id="ARBA00023027"/>
    </source>
</evidence>
<dbReference type="NCBIfam" id="NF005932">
    <property type="entry name" value="PRK07956.1"/>
    <property type="match status" value="1"/>
</dbReference>
<dbReference type="PIRSF" id="PIRSF001604">
    <property type="entry name" value="LigA"/>
    <property type="match status" value="1"/>
</dbReference>
<evidence type="ECO:0000313" key="15">
    <source>
        <dbReference type="EMBL" id="MFD1785826.1"/>
    </source>
</evidence>
<comment type="caution">
    <text evidence="15">The sequence shown here is derived from an EMBL/GenBank/DDBJ whole genome shotgun (WGS) entry which is preliminary data.</text>
</comment>
<dbReference type="EC" id="6.5.1.2" evidence="12 13"/>
<dbReference type="InterPro" id="IPR001357">
    <property type="entry name" value="BRCT_dom"/>
</dbReference>
<evidence type="ECO:0000256" key="10">
    <source>
        <dbReference type="ARBA" id="ARBA00023211"/>
    </source>
</evidence>
<dbReference type="InterPro" id="IPR004150">
    <property type="entry name" value="NAD_DNA_ligase_OB"/>
</dbReference>
<protein>
    <recommendedName>
        <fullName evidence="12 13">DNA ligase</fullName>
        <ecNumber evidence="12 13">6.5.1.2</ecNumber>
    </recommendedName>
    <alternativeName>
        <fullName evidence="12">Polydeoxyribonucleotide synthase [NAD(+)]</fullName>
    </alternativeName>
</protein>
<feature type="domain" description="BRCT" evidence="14">
    <location>
        <begin position="618"/>
        <end position="691"/>
    </location>
</feature>
<dbReference type="CDD" id="cd00114">
    <property type="entry name" value="LIGANc"/>
    <property type="match status" value="1"/>
</dbReference>
<dbReference type="InterPro" id="IPR041663">
    <property type="entry name" value="DisA/LigA_HHH"/>
</dbReference>
<dbReference type="Gene3D" id="3.30.470.30">
    <property type="entry name" value="DNA ligase/mRNA capping enzyme"/>
    <property type="match status" value="1"/>
</dbReference>
<keyword evidence="6 12" id="KW-0862">Zinc</keyword>
<dbReference type="Gene3D" id="6.20.10.30">
    <property type="match status" value="1"/>
</dbReference>
<dbReference type="PROSITE" id="PS01056">
    <property type="entry name" value="DNA_LIGASE_N2"/>
    <property type="match status" value="1"/>
</dbReference>
<feature type="binding site" evidence="12">
    <location>
        <position position="298"/>
    </location>
    <ligand>
        <name>NAD(+)</name>
        <dbReference type="ChEBI" id="CHEBI:57540"/>
    </ligand>
</feature>
<evidence type="ECO:0000256" key="13">
    <source>
        <dbReference type="RuleBase" id="RU000618"/>
    </source>
</evidence>
<feature type="binding site" evidence="12">
    <location>
        <position position="122"/>
    </location>
    <ligand>
        <name>NAD(+)</name>
        <dbReference type="ChEBI" id="CHEBI:57540"/>
    </ligand>
</feature>
<feature type="binding site" evidence="12">
    <location>
        <position position="440"/>
    </location>
    <ligand>
        <name>Zn(2+)</name>
        <dbReference type="ChEBI" id="CHEBI:29105"/>
    </ligand>
</feature>
<feature type="binding site" evidence="12">
    <location>
        <position position="182"/>
    </location>
    <ligand>
        <name>NAD(+)</name>
        <dbReference type="ChEBI" id="CHEBI:57540"/>
    </ligand>
</feature>
<dbReference type="SMART" id="SM00292">
    <property type="entry name" value="BRCT"/>
    <property type="match status" value="1"/>
</dbReference>
<dbReference type="PANTHER" id="PTHR23389">
    <property type="entry name" value="CHROMOSOME TRANSMISSION FIDELITY FACTOR 18"/>
    <property type="match status" value="1"/>
</dbReference>
<keyword evidence="16" id="KW-1185">Reference proteome</keyword>
<comment type="cofactor">
    <cofactor evidence="12">
        <name>Mg(2+)</name>
        <dbReference type="ChEBI" id="CHEBI:18420"/>
    </cofactor>
    <cofactor evidence="12">
        <name>Mn(2+)</name>
        <dbReference type="ChEBI" id="CHEBI:29035"/>
    </cofactor>
</comment>
<dbReference type="CDD" id="cd17748">
    <property type="entry name" value="BRCT_DNA_ligase_like"/>
    <property type="match status" value="1"/>
</dbReference>
<dbReference type="PROSITE" id="PS01055">
    <property type="entry name" value="DNA_LIGASE_N1"/>
    <property type="match status" value="1"/>
</dbReference>